<dbReference type="RefSeq" id="XP_030829746.1">
    <property type="nucleotide sequence ID" value="XM_030973886.1"/>
</dbReference>
<reference evidence="14" key="2">
    <citation type="submission" date="2021-01" db="UniProtKB">
        <authorList>
            <consortium name="EnsemblMetazoa"/>
        </authorList>
    </citation>
    <scope>IDENTIFICATION</scope>
</reference>
<keyword evidence="3" id="KW-0963">Cytoplasm</keyword>
<evidence type="ECO:0000256" key="9">
    <source>
        <dbReference type="ARBA" id="ARBA00023175"/>
    </source>
</evidence>
<dbReference type="InParanoid" id="A0A7M7N2M9"/>
<evidence type="ECO:0000256" key="8">
    <source>
        <dbReference type="ARBA" id="ARBA00023054"/>
    </source>
</evidence>
<dbReference type="InterPro" id="IPR041466">
    <property type="entry name" value="Dynein_AAA5_ext"/>
</dbReference>
<keyword evidence="5" id="KW-0547">Nucleotide-binding</keyword>
<feature type="region of interest" description="Disordered" evidence="12">
    <location>
        <begin position="160"/>
        <end position="207"/>
    </location>
</feature>
<dbReference type="Gene3D" id="3.10.490.20">
    <property type="match status" value="1"/>
</dbReference>
<feature type="compositionally biased region" description="Basic residues" evidence="12">
    <location>
        <begin position="2935"/>
        <end position="2946"/>
    </location>
</feature>
<dbReference type="Gene3D" id="1.10.287.2620">
    <property type="match status" value="1"/>
</dbReference>
<proteinExistence type="inferred from homology"/>
<dbReference type="Pfam" id="PF12775">
    <property type="entry name" value="AAA_7"/>
    <property type="match status" value="1"/>
</dbReference>
<sequence length="5329" mass="599341">MSSSLQQSLSPRVIPLLKDSQQTPNKTPHAHISKYADPKLLSSTWALDIRKEIDQLEGNGQRPDNSLVNDLITELSAAFISALQRNSRNQWLYLAEVLRMCMPYSQYLQDDDQLKHYVNRIYYQGRQYNTPTAGSDLDDLVAKLFPKAVLALKSTGGDAKDYRNPLTPARSPTGTSPRYNPLSMSLPDGADPYTLERPGDEEKHTPRGINLGHIREVLPSVVMETTRHEAVWSEGLGLTAAAMNIDLNDKVPSPRIPAPPPRLPDSSWKVKGPPLRQEDLAVSEAAESELSEVVPLTGKEVVEMFGKGRHLGNAKFIYLNRTPTRHFMPYEFTVVPKHKANPNEHWIVSCFGIMHKVKGQPANSMNLYDWHREAVLWGILTKIPFFKYYLVRKLFNRWRSGKKHQEFCNIRKRVHESLLLAVPGFGAASIQISKLLQELGTVRFLPLELDHCFTLPEFEHRTKMMYKAGQQILNKFFHFLKLILDKACEDSYEMLDFCKQQTKKDKALFSKESLFVQRQKKEQRETNLLKAQNETKRLGNFVLLIDQILVCHLLALSRYNICTFVRHTMVGSIDAPREALYRAKLNFTSKGALTLYPSKQMFLDTVDAILVKLADIISDAARPIEEVTAGWIGNQREKLFHKDEEEEEGRSPSKLSVKDGASLQRLISTAAERLQEPLLVEQKTPRKESDNLGVATPELCKKTDLQEDYVVVGERMVGQYNPLTEGSLADRLLADEEISSARELETEIITAALEEIDSFCDDHSWLADIHRFARKWNKDAVMQWKRAQAYSIETKLGEIRDWCDQVKNADRSFVTQNGLFHVDCGAIQEDLVPLLNNAFRDLLNFTASEAKNLSVEFMTEVKGVVMGMKEKTSDVKAFADYAQQYNKYKIKMPELQKEVEYVKSLFEVIRLSYRSLTPEEEKCEEGVWQSWEAFLLQLQDAAEFVNMQTPIQIGDLDETYQHLYSEAKRISSEASKGIFLDPSQNPMMILDKLTELFEKFTSVTTRINECSQHKFKITGQNYNATELTAMLQAMTVRSKLWKFVEVTTGGIMDWKYMLFRKMNVAKAMTKVTDWQQAAGQLKQVLPQGDLVLAHWYQLLSDFKEDLPLLLKLSSDCLKSRHWKSLFLALGQLYEPGRQYYVRELLSYNLSEHSFQINTICAGATAEFDLEQKLVKLRKVWEEKEFKLAKYIAPGKETFDFEMSDKKGGRKSMPDMFTLIGHEQLKYLLEDNQLTLQSMLVSPHLADLRPEADSWALTLRQVEDVLELWTVCQKKWLYLSQVFSDEIVGESQSDLAKQFEGVDQKYQEFITTVVEDPKVLSVLSKRKGTKGYRELQGDSLTKLLNNLIRTQDEVLANLDPFSATNYSIETARLKYPRLSFLSNHELIDLFSNFKDRARWIPQVRALFPGVRHLDFEAPSSSEEGMSALDLLLNADKLEVTALRGCFDERLSLISPLPSKPSPPTWINSLEISIKTTMGNTLHSCLESRLREGMVTGDILSELSALEENPTADPDVEAQLKKAVRQSFSQWLLRFPSQCVLTGEAVMWSRDVQPAVKEGDLKQLAQIRDNLQRRLDQYSLILRENCQSQVSSNSAARLQILIGSLIEQGMHHRDIVEDLLKKKELSNKEFDWKKLLRYDMDFKTVLCAQSVVDPDQETGREATKSTITMTDDVSTITDKPQTREAALGPRTKTVVGTGFAFGPLRVSQLGATFSYDHEYLGPGPRLVATPLTDRCHMSLTTAMRQRQCGAVIGPNGVGKTETVKELATFMGQNLVTLDCAVDSSIVTVSRFLAGAVQSGSWMLLDNADRMTHGLMAVISQQLEYLCHAYHILQDTSSLYSHKGASKHDYKIPETSPKRRHSLATLHSYQVRDESHTHRPTTFPSSPNEKHGPSEFDDVLGDEDEGCDVGQFGKRRHSISKAQCTRGDHYDSDVPTVPLFVEMQGPAMIRRPASRDSLMDSLEFSPLQQWSYKPEHCGYVNFDSRMVLGNVNYNCFMTVNAGDALANPIPDSLKNSMRPVAMVVPDLSIILETVLIYNGFLEAPMLAAKLCQLCKMIKNGFPEESDYHFSVGTLKGIIHLATSRLYSKRRRYQLSARSSVNEMSRQASEVEILEPGKGDDSDFISGLEQDDLHREECALVFALQLFLTPRTRSLDHATTLRNTLRSLFPWGMGRLGRGLGAEHDPVLVDAIQSQFVADSLQATPLHVSKVLELYESLRCKSGVVLVGLAGSGKTVCYQTLCRVLNSLQANPPTPDGGPTAPMHGPKVQGLEGIPRHQLSQPMERLRRAAEVVSFITMHWMDTASRGAEKPSYPRVDSSVIYPATLSMKELIGEFDPTRHRWRDGLVTSLIHDSGQSMQTAEEMQKELQENKKKNAKGMLNPPTIIQKWVVMDGVIDPRWAETLAGLIGTGRGMASGRGRTMLSSGERLPMPDCTSLIFETSTVTNASPATMARCAVIHFGPNVVSWKSLVESWFSGAQSFWEISNNSLQLLQNLIDDTFARTLDFLSNTHCVPALESDLPRAGESGQRTGDGIREVGSFLRILTAMCDHHLVRERGDGNGASAAPSDNKLDDRRTPHPTPTPTPSMSVCSMSRHTANKTTILTSMFTFAYVWGFGGHLHDRHAEMFDQFARQLLGRATHDIILPPEGTVYDVHIDANLGILLSWADSNREKMRTINANFIVTPEAERYFHLLDILVGANQPVLLAGAPGIGKTALIQNMVQPRHHFLSFAMSPVMGCETMEKMIVSKLRPSSLVNVSSQPTKPGQVTNDPLFFIDDLNCAGMEKTTGEQPCMELLRQLMAEGSIYQRDNLSHYSLEKTNFLAACYPPGTQGVGSGVSCHSLSSRLARLFVVLTYFTPSAESLNLLHAGSLQSWLEEFPAYSLNHHYELAQAILKATISLHSLIKRQLMTSPVNPHYVFSLHDVNRIVQGMFLMASRSGRSKGRHGRRGGGQRSQAKGTNRSRRGRTEKLQKEGPPPMMRTVIRLWCHEACRTYYDRIVSRDDQSWFRNTLEEVIQTHFCGGPLKRYRPSPPPIPVPDPVPDPVLDPVPDPEKGEETEIIEDQDDSAQPSTPPLPVSPTPTMNTATDEAEAPTEGATGTNDGDKEVFETSTPPLSFPHTDTPIDVNGEGPGGFDAESEISIASVSSLDVPLELKPDPTSTPAPVPAIVMDLAPDTESSQSPRTFQPFPPPPRNKALQPTPPSQPMVHPAIKKEGDDSKTKVGLKRGVTFKPGLILTDAKEEDLDIFKGPLIEMSQLKETDEDLCAITFAKFVPGIGKEGNYVEYTESKLQAGLEICLAQYNATAQHKMELVFFTESIRHIARLTRVLASENANALLIGLTNGTGRSSLTHLASHMARCKLYTPQLTRDPAENRQRLRHQMKRASKTAGLVARPAVLLVKEDIGPEVMEDVCCLIQEGTCPDLFTGEELESFASQMLTGAKVVAGQRNQRLEMAQERFLRTIMKNLHVVVCMDCQNHNLGSLSDRLRRYPILLNSSHCVDSYLPWTQEGLARVAQHWLKVPTRDAYTDKRIRLPWPSHFQDQGVEALCQAMAYVHTTAAATTERLYVKPFKFFTPRNYLDFLDLFKNLTYKITKEERANVDKFEEALDKVNEAFSSISDYHAEIAALNPQHQKAKQRTEQILEEVHECEQIFADARGNCTEDEKEITALQEPLNDMKKEAQAELDKVNPVYEAALHALRSLDKSALNELRTFHAPPIKVINVINAVCLMFRQQMNWSNGKVLINRKNFFQELEFYDKTAIPTDIFHKLNVLFIQDPTFDPEVIKTASVAASSLCMWVHAVYAYAVIHRNMRPKLQGVEEAEAKVQEAQGHLGSKRVKAQDMKGILEQKRKEYQESIRQVKLYEKKMQTIETKIKVATDMMGNMEEQHKSWKDSLDLSNSHLQTAPGDSLLAAACTTYMGPMDETTRALVLADWLHACSNGRYQVVPGRGSTPNGRENSFAASPALNAAREVNGVLPDNDSPSAEVDLPPQLSIIDEDNDDGSHGSTPRREQPESEINPAVPIRQNFSVEDILSDKEELDNWRHSSSVVCDQFSVDNALYTRACIIGRRRQWPLLIDPDNQALSWIVQLQEKGLASFHEIVYEEEEEEESFVQDGGLEEELNNPQLTEEHLMESRNLESVATSNFGLSRADQSSLGGETDYGTEFPETPRTLTTNGGVTPKDNMSEKDFDIHSMGTSNHSMTTHPLSVDLDGARPFSNLWVVSADDFLLEERLIQSVVMGLSLVVTNLERKDLDVKFNDVLSRNVVENEEGEKSVRIGSHMYSYNTRFHLYLTTSVPLELDGAGFLKPHTDQFSMIDMSVNQEGLKTLLLIDVMDAERPDFANHQHSVKSDIRGHNKMLQETHLDILNKVIELNHGILEDAVWGDTLTTHHQTIQDTSSNLKESCNLLEQLLVKQHPYQSVAEHGTLLYSTIKRIWQLLPTYYIPLRRFIRWYAKTLRAREKDRTDTASLKARAVELCNALTEEIHAYLSCGLFQHHSDLFVFLVAMERMRSSGEISQAEWGLLVNGLDGAVPRERETVFDDANDSTVIPEWLTNEIWIKCGHLEQLVPAFHGLRQSMLRHSSQWKEYFSCKPVLLAPVPGPDLQNLSFCQKALLWRVVLPDRLAVICRHLVVYELGAHTARPEVYNAEEVLQRTSRNIPLIFVLPASYHDGEQTGMEGHTVIDPLAEITLYCKQKNVRTVINTVSLGNEKQMSQAVDALQECVMHGHWLILNNCQAVDQWSEEFLQIIQHLVTPATNVDKTLPAKPVEKTKRDDSTITDTTSQASRCPSSMYEGMEVHSNFKLIFITTADSRTPLPGLVIQNGMQVACQTNTNFKATLRTFFNQAMAAVDQHKHMVTTTQAKSLTELVFCMALLHTVLSHRRLFYQLGFNKDYSWGVSDLKAMMSCLNWCNKGESPWQSIQTLRTFISHLVYGGHADILDDAEIVDSLIDSLLQPWASLKKMPSSMGAESLLASLVTEMSRGRRSGSSGANMVARRFQHLFNTMQDDVEPAHLGLAPNAQKLQEKRSSRYLSDALQALERCRPVHQTWCCQALPKLLLSLEEELSCIPPLPPASPESLNHLQNFISAEISILSSLLDRVQTDLDLLLKAVVGEAALAPDVHDILTALSRNVIPSRWDLLRGGVPPSRTLLPDWMKALRKTVEAMRGYVDMGEAVAPYYRLESFSHPKAFMDAVMLEHGRKEYLELHQLQMNIEVTGMEKCPLKAPAQGVYLLGLALHNANWDPKRSLIQLPNSTSPSHHSSPLPVVWLKPTAIEHHTPTGSEKGSPLSVYPCPVHIGDVRTEELYRSEAVLKVDLACTLDSNMWKLKRVYATSS</sequence>
<dbReference type="PANTHER" id="PTHR45703">
    <property type="entry name" value="DYNEIN HEAVY CHAIN"/>
    <property type="match status" value="1"/>
</dbReference>
<keyword evidence="8 11" id="KW-0175">Coiled coil</keyword>
<evidence type="ECO:0000256" key="10">
    <source>
        <dbReference type="ARBA" id="ARBA00023212"/>
    </source>
</evidence>
<organism evidence="14 15">
    <name type="scientific">Strongylocentrotus purpuratus</name>
    <name type="common">Purple sea urchin</name>
    <dbReference type="NCBI Taxonomy" id="7668"/>
    <lineage>
        <taxon>Eukaryota</taxon>
        <taxon>Metazoa</taxon>
        <taxon>Echinodermata</taxon>
        <taxon>Eleutherozoa</taxon>
        <taxon>Echinozoa</taxon>
        <taxon>Echinoidea</taxon>
        <taxon>Euechinoidea</taxon>
        <taxon>Echinacea</taxon>
        <taxon>Camarodonta</taxon>
        <taxon>Echinidea</taxon>
        <taxon>Strongylocentrotidae</taxon>
        <taxon>Strongylocentrotus</taxon>
    </lineage>
</organism>
<dbReference type="Gene3D" id="1.20.1270.280">
    <property type="match status" value="1"/>
</dbReference>
<evidence type="ECO:0000256" key="5">
    <source>
        <dbReference type="ARBA" id="ARBA00022741"/>
    </source>
</evidence>
<dbReference type="GO" id="GO:0045505">
    <property type="term" value="F:dynein intermediate chain binding"/>
    <property type="evidence" value="ECO:0007669"/>
    <property type="project" value="InterPro"/>
</dbReference>
<dbReference type="Gene3D" id="1.20.140.100">
    <property type="entry name" value="Dynein heavy chain, N-terminal domain 2"/>
    <property type="match status" value="1"/>
</dbReference>
<feature type="region of interest" description="Disordered" evidence="12">
    <location>
        <begin position="2551"/>
        <end position="2587"/>
    </location>
</feature>
<dbReference type="SUPFAM" id="SSF52540">
    <property type="entry name" value="P-loop containing nucleoside triphosphate hydrolases"/>
    <property type="match status" value="2"/>
</dbReference>
<dbReference type="GO" id="GO:0005881">
    <property type="term" value="C:cytoplasmic microtubule"/>
    <property type="evidence" value="ECO:0000318"/>
    <property type="project" value="GO_Central"/>
</dbReference>
<dbReference type="Pfam" id="PF12774">
    <property type="entry name" value="AAA_6"/>
    <property type="match status" value="2"/>
</dbReference>
<dbReference type="EnsemblMetazoa" id="XM_030973886">
    <property type="protein sequence ID" value="XP_030829746"/>
    <property type="gene ID" value="LOC754570"/>
</dbReference>
<evidence type="ECO:0000256" key="12">
    <source>
        <dbReference type="SAM" id="MobiDB-lite"/>
    </source>
</evidence>
<comment type="similarity">
    <text evidence="2">Belongs to the dynein heavy chain family.</text>
</comment>
<dbReference type="FunFam" id="3.10.490.20:FF:000018">
    <property type="entry name" value="Dynein heavy chain 5, axonemal"/>
    <property type="match status" value="1"/>
</dbReference>
<dbReference type="InterPro" id="IPR043157">
    <property type="entry name" value="Dynein_AAA1S"/>
</dbReference>
<dbReference type="InterPro" id="IPR024743">
    <property type="entry name" value="Dynein_HC_stalk"/>
</dbReference>
<keyword evidence="9" id="KW-0505">Motor protein</keyword>
<dbReference type="Gene3D" id="1.10.8.720">
    <property type="entry name" value="Region D6 of dynein motor"/>
    <property type="match status" value="1"/>
</dbReference>
<feature type="region of interest" description="Disordered" evidence="12">
    <location>
        <begin position="2934"/>
        <end position="2971"/>
    </location>
</feature>
<dbReference type="InterPro" id="IPR042222">
    <property type="entry name" value="Dynein_2_N"/>
</dbReference>
<dbReference type="GO" id="GO:0008569">
    <property type="term" value="F:minus-end-directed microtubule motor activity"/>
    <property type="evidence" value="ECO:0007669"/>
    <property type="project" value="InterPro"/>
</dbReference>
<dbReference type="Pfam" id="PF17852">
    <property type="entry name" value="Dynein_AAA_lid"/>
    <property type="match status" value="1"/>
</dbReference>
<feature type="domain" description="AAA+ ATPase" evidence="13">
    <location>
        <begin position="1743"/>
        <end position="1960"/>
    </location>
</feature>
<dbReference type="GO" id="GO:0030286">
    <property type="term" value="C:dynein complex"/>
    <property type="evidence" value="ECO:0007669"/>
    <property type="project" value="UniProtKB-KW"/>
</dbReference>
<keyword evidence="15" id="KW-1185">Reference proteome</keyword>
<dbReference type="InterPro" id="IPR035699">
    <property type="entry name" value="AAA_6"/>
</dbReference>
<dbReference type="InterPro" id="IPR042228">
    <property type="entry name" value="Dynein_linker_3"/>
</dbReference>
<feature type="coiled-coil region" evidence="11">
    <location>
        <begin position="3840"/>
        <end position="3881"/>
    </location>
</feature>
<feature type="region of interest" description="Disordered" evidence="12">
    <location>
        <begin position="3017"/>
        <end position="3124"/>
    </location>
</feature>
<feature type="region of interest" description="Disordered" evidence="12">
    <location>
        <begin position="3170"/>
        <end position="3213"/>
    </location>
</feature>
<dbReference type="KEGG" id="spu:754570"/>
<dbReference type="InterPro" id="IPR041658">
    <property type="entry name" value="AAA_lid_11"/>
</dbReference>
<dbReference type="Gene3D" id="1.20.920.30">
    <property type="match status" value="1"/>
</dbReference>
<keyword evidence="7" id="KW-0243">Dynein</keyword>
<dbReference type="GO" id="GO:0007097">
    <property type="term" value="P:nuclear migration"/>
    <property type="evidence" value="ECO:0000318"/>
    <property type="project" value="GO_Central"/>
</dbReference>
<evidence type="ECO:0000256" key="6">
    <source>
        <dbReference type="ARBA" id="ARBA00022840"/>
    </source>
</evidence>
<keyword evidence="4" id="KW-0493">Microtubule</keyword>
<feature type="region of interest" description="Disordered" evidence="12">
    <location>
        <begin position="3967"/>
        <end position="4012"/>
    </location>
</feature>
<dbReference type="Gene3D" id="3.40.50.300">
    <property type="entry name" value="P-loop containing nucleotide triphosphate hydrolases"/>
    <property type="match status" value="6"/>
</dbReference>
<evidence type="ECO:0000256" key="7">
    <source>
        <dbReference type="ARBA" id="ARBA00023017"/>
    </source>
</evidence>
<dbReference type="InterPro" id="IPR026983">
    <property type="entry name" value="DHC"/>
</dbReference>
<dbReference type="InterPro" id="IPR004273">
    <property type="entry name" value="Dynein_heavy_D6_P-loop"/>
</dbReference>
<dbReference type="InterPro" id="IPR035706">
    <property type="entry name" value="AAA_9"/>
</dbReference>
<dbReference type="FunFam" id="1.10.8.720:FF:000048">
    <property type="entry name" value="Uncharacterized protein"/>
    <property type="match status" value="1"/>
</dbReference>
<protein>
    <recommendedName>
        <fullName evidence="13">AAA+ ATPase domain-containing protein</fullName>
    </recommendedName>
</protein>
<evidence type="ECO:0000313" key="15">
    <source>
        <dbReference type="Proteomes" id="UP000007110"/>
    </source>
</evidence>
<name>A0A7M7N2M9_STRPU</name>
<dbReference type="Gene3D" id="1.20.58.1120">
    <property type="match status" value="1"/>
</dbReference>
<dbReference type="Pfam" id="PF18198">
    <property type="entry name" value="AAA_lid_11"/>
    <property type="match status" value="1"/>
</dbReference>
<dbReference type="Pfam" id="PF12780">
    <property type="entry name" value="AAA_8"/>
    <property type="match status" value="1"/>
</dbReference>
<feature type="region of interest" description="Disordered" evidence="12">
    <location>
        <begin position="1866"/>
        <end position="1898"/>
    </location>
</feature>
<comment type="subcellular location">
    <subcellularLocation>
        <location evidence="1">Cytoplasm</location>
        <location evidence="1">Cytoskeleton</location>
    </subcellularLocation>
</comment>
<feature type="compositionally biased region" description="Pro residues" evidence="12">
    <location>
        <begin position="3182"/>
        <end position="3199"/>
    </location>
</feature>
<dbReference type="Pfam" id="PF03028">
    <property type="entry name" value="Dynein_heavy"/>
    <property type="match status" value="1"/>
</dbReference>
<evidence type="ECO:0000256" key="3">
    <source>
        <dbReference type="ARBA" id="ARBA00022490"/>
    </source>
</evidence>
<dbReference type="PANTHER" id="PTHR45703:SF36">
    <property type="entry name" value="DYNEIN HEAVY CHAIN, CYTOPLASMIC"/>
    <property type="match status" value="1"/>
</dbReference>
<dbReference type="InterPro" id="IPR042219">
    <property type="entry name" value="AAA_lid_11_sf"/>
</dbReference>
<dbReference type="InterPro" id="IPR041228">
    <property type="entry name" value="Dynein_C"/>
</dbReference>
<dbReference type="InterPro" id="IPR013602">
    <property type="entry name" value="Dynein_heavy_linker"/>
</dbReference>
<evidence type="ECO:0000256" key="2">
    <source>
        <dbReference type="ARBA" id="ARBA00008887"/>
    </source>
</evidence>
<evidence type="ECO:0000259" key="13">
    <source>
        <dbReference type="SMART" id="SM00382"/>
    </source>
</evidence>
<dbReference type="SMART" id="SM00382">
    <property type="entry name" value="AAA"/>
    <property type="match status" value="3"/>
</dbReference>
<dbReference type="InterPro" id="IPR003593">
    <property type="entry name" value="AAA+_ATPase"/>
</dbReference>
<dbReference type="Pfam" id="PF08393">
    <property type="entry name" value="DHC_N2"/>
    <property type="match status" value="1"/>
</dbReference>
<evidence type="ECO:0000256" key="4">
    <source>
        <dbReference type="ARBA" id="ARBA00022701"/>
    </source>
</evidence>
<evidence type="ECO:0000256" key="11">
    <source>
        <dbReference type="SAM" id="Coils"/>
    </source>
</evidence>
<keyword evidence="6" id="KW-0067">ATP-binding</keyword>
<reference evidence="15" key="1">
    <citation type="submission" date="2015-02" db="EMBL/GenBank/DDBJ databases">
        <title>Genome sequencing for Strongylocentrotus purpuratus.</title>
        <authorList>
            <person name="Murali S."/>
            <person name="Liu Y."/>
            <person name="Vee V."/>
            <person name="English A."/>
            <person name="Wang M."/>
            <person name="Skinner E."/>
            <person name="Han Y."/>
            <person name="Muzny D.M."/>
            <person name="Worley K.C."/>
            <person name="Gibbs R.A."/>
        </authorList>
    </citation>
    <scope>NUCLEOTIDE SEQUENCE</scope>
</reference>
<feature type="compositionally biased region" description="Pro residues" evidence="12">
    <location>
        <begin position="3025"/>
        <end position="3044"/>
    </location>
</feature>
<dbReference type="Gene3D" id="1.20.920.20">
    <property type="match status" value="1"/>
</dbReference>
<dbReference type="GO" id="GO:0007018">
    <property type="term" value="P:microtubule-based movement"/>
    <property type="evidence" value="ECO:0007669"/>
    <property type="project" value="InterPro"/>
</dbReference>
<dbReference type="GO" id="GO:0005524">
    <property type="term" value="F:ATP binding"/>
    <property type="evidence" value="ECO:0007669"/>
    <property type="project" value="UniProtKB-KW"/>
</dbReference>
<dbReference type="Gene3D" id="1.10.8.710">
    <property type="match status" value="1"/>
</dbReference>
<keyword evidence="10" id="KW-0206">Cytoskeleton</keyword>
<dbReference type="InterPro" id="IPR043160">
    <property type="entry name" value="Dynein_C_barrel"/>
</dbReference>
<dbReference type="GO" id="GO:0051959">
    <property type="term" value="F:dynein light intermediate chain binding"/>
    <property type="evidence" value="ECO:0007669"/>
    <property type="project" value="InterPro"/>
</dbReference>
<evidence type="ECO:0000256" key="1">
    <source>
        <dbReference type="ARBA" id="ARBA00004245"/>
    </source>
</evidence>
<dbReference type="Pfam" id="PF18199">
    <property type="entry name" value="Dynein_C"/>
    <property type="match status" value="1"/>
</dbReference>
<accession>A0A7M7N2M9</accession>
<dbReference type="OrthoDB" id="5986589at2759"/>
<dbReference type="Proteomes" id="UP000007110">
    <property type="component" value="Unassembled WGS sequence"/>
</dbReference>
<dbReference type="Gene3D" id="1.10.8.1220">
    <property type="match status" value="1"/>
</dbReference>
<feature type="region of interest" description="Disordered" evidence="12">
    <location>
        <begin position="4142"/>
        <end position="4177"/>
    </location>
</feature>
<dbReference type="InterPro" id="IPR024317">
    <property type="entry name" value="Dynein_heavy_chain_D4_dom"/>
</dbReference>
<dbReference type="OMA" id="SRNIVMH"/>
<evidence type="ECO:0000313" key="14">
    <source>
        <dbReference type="EnsemblMetazoa" id="XP_030829746"/>
    </source>
</evidence>
<feature type="domain" description="AAA+ ATPase" evidence="13">
    <location>
        <begin position="2695"/>
        <end position="2821"/>
    </location>
</feature>
<dbReference type="Pfam" id="PF12781">
    <property type="entry name" value="AAA_9"/>
    <property type="match status" value="1"/>
</dbReference>
<dbReference type="GO" id="GO:0040001">
    <property type="term" value="P:establishment of mitotic spindle localization"/>
    <property type="evidence" value="ECO:0000318"/>
    <property type="project" value="GO_Central"/>
</dbReference>
<dbReference type="InterPro" id="IPR027417">
    <property type="entry name" value="P-loop_NTPase"/>
</dbReference>
<dbReference type="Pfam" id="PF12777">
    <property type="entry name" value="MT"/>
    <property type="match status" value="1"/>
</dbReference>
<dbReference type="GeneID" id="754570"/>
<feature type="domain" description="AAA+ ATPase" evidence="13">
    <location>
        <begin position="2216"/>
        <end position="2431"/>
    </location>
</feature>
<dbReference type="Gene3D" id="3.20.180.20">
    <property type="entry name" value="Dynein heavy chain, N-terminal domain 2"/>
    <property type="match status" value="1"/>
</dbReference>